<organism evidence="1 2">
    <name type="scientific">Dictyobacter aurantiacus</name>
    <dbReference type="NCBI Taxonomy" id="1936993"/>
    <lineage>
        <taxon>Bacteria</taxon>
        <taxon>Bacillati</taxon>
        <taxon>Chloroflexota</taxon>
        <taxon>Ktedonobacteria</taxon>
        <taxon>Ktedonobacterales</taxon>
        <taxon>Dictyobacteraceae</taxon>
        <taxon>Dictyobacter</taxon>
    </lineage>
</organism>
<dbReference type="Proteomes" id="UP000287224">
    <property type="component" value="Unassembled WGS sequence"/>
</dbReference>
<dbReference type="AlphaFoldDB" id="A0A401ZGZ7"/>
<accession>A0A401ZGZ7</accession>
<comment type="caution">
    <text evidence="1">The sequence shown here is derived from an EMBL/GenBank/DDBJ whole genome shotgun (WGS) entry which is preliminary data.</text>
</comment>
<evidence type="ECO:0000313" key="1">
    <source>
        <dbReference type="EMBL" id="GCE06160.1"/>
    </source>
</evidence>
<sequence>MFRCASKLFNACGSRKARLIERNRVEFTALGPRTRPPKTGGSPSPPILLYRAACGAANVNEPRLANPPTITATITTTNAVTVNAVRPFKHKHTFKGTLLM</sequence>
<reference evidence="2" key="1">
    <citation type="submission" date="2018-12" db="EMBL/GenBank/DDBJ databases">
        <title>Tengunoibacter tsumagoiensis gen. nov., sp. nov., Dictyobacter kobayashii sp. nov., D. alpinus sp. nov., and D. joshuensis sp. nov. and description of Dictyobacteraceae fam. nov. within the order Ktedonobacterales isolated from Tengu-no-mugimeshi.</title>
        <authorList>
            <person name="Wang C.M."/>
            <person name="Zheng Y."/>
            <person name="Sakai Y."/>
            <person name="Toyoda A."/>
            <person name="Minakuchi Y."/>
            <person name="Abe K."/>
            <person name="Yokota A."/>
            <person name="Yabe S."/>
        </authorList>
    </citation>
    <scope>NUCLEOTIDE SEQUENCE [LARGE SCALE GENOMIC DNA]</scope>
    <source>
        <strain evidence="2">S-27</strain>
    </source>
</reference>
<name>A0A401ZGZ7_9CHLR</name>
<evidence type="ECO:0000313" key="2">
    <source>
        <dbReference type="Proteomes" id="UP000287224"/>
    </source>
</evidence>
<gene>
    <name evidence="1" type="ORF">KDAU_34890</name>
</gene>
<dbReference type="EMBL" id="BIFQ01000001">
    <property type="protein sequence ID" value="GCE06160.1"/>
    <property type="molecule type" value="Genomic_DNA"/>
</dbReference>
<keyword evidence="2" id="KW-1185">Reference proteome</keyword>
<protein>
    <submittedName>
        <fullName evidence="1">Uncharacterized protein</fullName>
    </submittedName>
</protein>
<proteinExistence type="predicted"/>